<feature type="transmembrane region" description="Helical" evidence="1">
    <location>
        <begin position="30"/>
        <end position="50"/>
    </location>
</feature>
<feature type="transmembrane region" description="Helical" evidence="1">
    <location>
        <begin position="62"/>
        <end position="86"/>
    </location>
</feature>
<evidence type="ECO:0000313" key="2">
    <source>
        <dbReference type="EMBL" id="TWS18424.1"/>
    </source>
</evidence>
<keyword evidence="1" id="KW-0472">Membrane</keyword>
<dbReference type="RefSeq" id="WP_146562677.1">
    <property type="nucleotide sequence ID" value="NZ_VIGW01000009.1"/>
</dbReference>
<organism evidence="2 3">
    <name type="scientific">Tsukamurella asaccharolytica</name>
    <dbReference type="NCBI Taxonomy" id="2592067"/>
    <lineage>
        <taxon>Bacteria</taxon>
        <taxon>Bacillati</taxon>
        <taxon>Actinomycetota</taxon>
        <taxon>Actinomycetes</taxon>
        <taxon>Mycobacteriales</taxon>
        <taxon>Tsukamurellaceae</taxon>
        <taxon>Tsukamurella</taxon>
    </lineage>
</organism>
<evidence type="ECO:0000313" key="3">
    <source>
        <dbReference type="Proteomes" id="UP000317291"/>
    </source>
</evidence>
<dbReference type="Proteomes" id="UP000317291">
    <property type="component" value="Unassembled WGS sequence"/>
</dbReference>
<accession>A0A5C5R7K9</accession>
<gene>
    <name evidence="2" type="ORF">FK529_15090</name>
</gene>
<name>A0A5C5R7K9_9ACTN</name>
<keyword evidence="1" id="KW-0812">Transmembrane</keyword>
<protein>
    <submittedName>
        <fullName evidence="2">Uncharacterized protein</fullName>
    </submittedName>
</protein>
<proteinExistence type="predicted"/>
<dbReference type="EMBL" id="VIGW01000009">
    <property type="protein sequence ID" value="TWS18424.1"/>
    <property type="molecule type" value="Genomic_DNA"/>
</dbReference>
<evidence type="ECO:0000256" key="1">
    <source>
        <dbReference type="SAM" id="Phobius"/>
    </source>
</evidence>
<sequence>MIAGVILVAGASGKAMARVRKKAAERKIDFVSLLMVAITLMVTSAIVLPFSSMFIGGPVVNYLAAVFATLPIGGVAISLLAIAAALRD</sequence>
<keyword evidence="1" id="KW-1133">Transmembrane helix</keyword>
<comment type="caution">
    <text evidence="2">The sequence shown here is derived from an EMBL/GenBank/DDBJ whole genome shotgun (WGS) entry which is preliminary data.</text>
</comment>
<reference evidence="2 3" key="1">
    <citation type="submission" date="2019-06" db="EMBL/GenBank/DDBJ databases">
        <title>Tsukamurella conjunctivitidis sp. nov., Tsukamurella assacharolytica sp. nov. and Tsukamurella sputae sp. nov. isolated from patients with conjunctivitis, bacteraemia (lymphoma) and respiratory infection (sputum) in Hong Kong.</title>
        <authorList>
            <person name="Teng J.L.L."/>
            <person name="Lee H.H."/>
            <person name="Fong J.Y.H."/>
            <person name="Fok K.M.N."/>
            <person name="Lau S.K.P."/>
            <person name="Woo P.C.Y."/>
        </authorList>
    </citation>
    <scope>NUCLEOTIDE SEQUENCE [LARGE SCALE GENOMIC DNA]</scope>
    <source>
        <strain evidence="2 3">HKU71</strain>
    </source>
</reference>
<keyword evidence="3" id="KW-1185">Reference proteome</keyword>
<dbReference type="AlphaFoldDB" id="A0A5C5R7K9"/>